<dbReference type="InterPro" id="IPR014718">
    <property type="entry name" value="GH-type_carb-bd"/>
</dbReference>
<protein>
    <recommendedName>
        <fullName evidence="13">Chondroitinase</fullName>
    </recommendedName>
</protein>
<feature type="domain" description="Polysaccharide lyase 8 N-terminal alpha-helical" evidence="10">
    <location>
        <begin position="78"/>
        <end position="343"/>
    </location>
</feature>
<evidence type="ECO:0000256" key="1">
    <source>
        <dbReference type="ARBA" id="ARBA00001913"/>
    </source>
</evidence>
<evidence type="ECO:0000256" key="7">
    <source>
        <dbReference type="PIRSR" id="PIRSR638970-1"/>
    </source>
</evidence>
<comment type="caution">
    <text evidence="11">The sequence shown here is derived from an EMBL/GenBank/DDBJ whole genome shotgun (WGS) entry which is preliminary data.</text>
</comment>
<keyword evidence="5" id="KW-0106">Calcium</keyword>
<feature type="domain" description="Polysaccharide lyase family 8 central" evidence="8">
    <location>
        <begin position="369"/>
        <end position="616"/>
    </location>
</feature>
<evidence type="ECO:0000256" key="4">
    <source>
        <dbReference type="ARBA" id="ARBA00022729"/>
    </source>
</evidence>
<dbReference type="InterPro" id="IPR008929">
    <property type="entry name" value="Chondroitin_lyas"/>
</dbReference>
<dbReference type="InterPro" id="IPR038970">
    <property type="entry name" value="Lyase_8"/>
</dbReference>
<gene>
    <name evidence="11" type="ORF">D7Z94_24820</name>
</gene>
<dbReference type="InterPro" id="IPR011071">
    <property type="entry name" value="Lyase_8-like_C"/>
</dbReference>
<dbReference type="Gene3D" id="1.50.10.100">
    <property type="entry name" value="Chondroitin AC/alginate lyase"/>
    <property type="match status" value="1"/>
</dbReference>
<dbReference type="EMBL" id="RBCJ01000006">
    <property type="protein sequence ID" value="RKN77001.1"/>
    <property type="molecule type" value="Genomic_DNA"/>
</dbReference>
<dbReference type="SUPFAM" id="SSF74650">
    <property type="entry name" value="Galactose mutarotase-like"/>
    <property type="match status" value="1"/>
</dbReference>
<evidence type="ECO:0000259" key="9">
    <source>
        <dbReference type="Pfam" id="PF02884"/>
    </source>
</evidence>
<comment type="subunit">
    <text evidence="3">Monomer.</text>
</comment>
<evidence type="ECO:0000313" key="12">
    <source>
        <dbReference type="Proteomes" id="UP000276603"/>
    </source>
</evidence>
<dbReference type="InterPro" id="IPR012970">
    <property type="entry name" value="Lyase_8_alpha_N"/>
</dbReference>
<dbReference type="GO" id="GO:0005975">
    <property type="term" value="P:carbohydrate metabolic process"/>
    <property type="evidence" value="ECO:0007669"/>
    <property type="project" value="InterPro"/>
</dbReference>
<accession>A0A3B0BWR5</accession>
<dbReference type="SUPFAM" id="SSF49863">
    <property type="entry name" value="Hyaluronate lyase-like, C-terminal domain"/>
    <property type="match status" value="1"/>
</dbReference>
<dbReference type="Gene3D" id="2.60.220.10">
    <property type="entry name" value="Polysaccharide lyase family 8-like, C-terminal"/>
    <property type="match status" value="1"/>
</dbReference>
<dbReference type="GO" id="GO:0030246">
    <property type="term" value="F:carbohydrate binding"/>
    <property type="evidence" value="ECO:0007669"/>
    <property type="project" value="InterPro"/>
</dbReference>
<proteinExistence type="inferred from homology"/>
<dbReference type="AlphaFoldDB" id="A0A3B0BWR5"/>
<dbReference type="InterPro" id="IPR003159">
    <property type="entry name" value="Lyase_8_central_dom"/>
</dbReference>
<name>A0A3B0BWR5_9FLAO</name>
<evidence type="ECO:0000259" key="8">
    <source>
        <dbReference type="Pfam" id="PF02278"/>
    </source>
</evidence>
<feature type="active site" evidence="7">
    <location>
        <position position="321"/>
    </location>
</feature>
<dbReference type="PANTHER" id="PTHR38481:SF1">
    <property type="entry name" value="HYALURONATE LYASE"/>
    <property type="match status" value="1"/>
</dbReference>
<sequence length="748" mass="85866">MMITLNMKTNGYNKLRILGHLSLLLSLVFCNCIGQGHGDQLKQIQKIHTVDLDTIRERLYKFSAEEIIRQELKTTLSLDSIMGRFAPQNGTWKDIDYQNNSASWWAPAEHWRRLYKLSVCYANNIENKSTAETYLHYIKAGIEYWIDNKPKSTNYWWNAIGIPTYMGRVLVLFRQGELPENMVRAVVDMMRVGIKDQFYDYHGPATGQNLLWLANVHIHLSVLLNDMQGLERAFEEIKSEITYNKKEGIQYDNSFHQHGEQLYSYGYGRVFTLFIAQLAFLAKDTQFEFEKEKIQIISNFILDGQQWMMYKNRPDYSAMGRELARPYYSSKAIVLAAELMAHLSERKQEFLTFIQDYNSGSRLVKSTGNRHFWHSDFMTHKKPGYYASVKMASERINWSEAGNGENLKGYYLGNGVNFIFRRGDEYDSIFPIWNWKKLPGLLSVQDTTGLPVLNWWYEAINTTSFVGGVSNGAQGFAAYDYTKGDLKAKRAWFFFDREIVHLVSGIDYSGTFPLLQTVNQCLSKGEILTSANSQINVLKRPISGKLNWVHHDSIGYFFSGSHKITVSGENKMGNWNTINKSTDKSVVKNVFTIGVELGNNQKNNGSLSYIIVPAISSSKMQHYAKSIDNIAVLSNKKSIQAVHHKPQKQYHLIFYQPGKMALNDSLSIEVDRKSMMLLDYREYDQGILKVATANPENEAQKINVALSAKVSCDNCKWSPANKRTYFSLQTPEKPYSGKTVIKVLEYRK</sequence>
<dbReference type="Pfam" id="PF02278">
    <property type="entry name" value="Lyase_8"/>
    <property type="match status" value="1"/>
</dbReference>
<evidence type="ECO:0000259" key="10">
    <source>
        <dbReference type="Pfam" id="PF08124"/>
    </source>
</evidence>
<keyword evidence="4" id="KW-0732">Signal</keyword>
<dbReference type="PANTHER" id="PTHR38481">
    <property type="entry name" value="HYALURONATE LYASE"/>
    <property type="match status" value="1"/>
</dbReference>
<evidence type="ECO:0000313" key="11">
    <source>
        <dbReference type="EMBL" id="RKN77001.1"/>
    </source>
</evidence>
<dbReference type="InterPro" id="IPR011013">
    <property type="entry name" value="Gal_mutarotase_sf_dom"/>
</dbReference>
<reference evidence="11 12" key="1">
    <citation type="submission" date="2018-10" db="EMBL/GenBank/DDBJ databases">
        <title>Ulvibacterium marinum gen. nov., sp. nov., a novel marine bacterium of the family Flavobacteriaceae, isolated from a culture of the green alga Ulva prolifera.</title>
        <authorList>
            <person name="Zhang Z."/>
        </authorList>
    </citation>
    <scope>NUCLEOTIDE SEQUENCE [LARGE SCALE GENOMIC DNA]</scope>
    <source>
        <strain evidence="11 12">CCMM003</strain>
    </source>
</reference>
<keyword evidence="6" id="KW-0456">Lyase</keyword>
<feature type="active site" evidence="7">
    <location>
        <position position="258"/>
    </location>
</feature>
<evidence type="ECO:0008006" key="13">
    <source>
        <dbReference type="Google" id="ProtNLM"/>
    </source>
</evidence>
<dbReference type="Pfam" id="PF08124">
    <property type="entry name" value="Lyase_8_N"/>
    <property type="match status" value="1"/>
</dbReference>
<comment type="cofactor">
    <cofactor evidence="1">
        <name>Ca(2+)</name>
        <dbReference type="ChEBI" id="CHEBI:29108"/>
    </cofactor>
</comment>
<evidence type="ECO:0000256" key="5">
    <source>
        <dbReference type="ARBA" id="ARBA00022837"/>
    </source>
</evidence>
<feature type="active site" evidence="7">
    <location>
        <position position="267"/>
    </location>
</feature>
<evidence type="ECO:0000256" key="2">
    <source>
        <dbReference type="ARBA" id="ARBA00006699"/>
    </source>
</evidence>
<keyword evidence="12" id="KW-1185">Reference proteome</keyword>
<dbReference type="Proteomes" id="UP000276603">
    <property type="component" value="Unassembled WGS sequence"/>
</dbReference>
<dbReference type="SUPFAM" id="SSF48230">
    <property type="entry name" value="Chondroitin AC/alginate lyase"/>
    <property type="match status" value="1"/>
</dbReference>
<dbReference type="Gene3D" id="2.70.98.10">
    <property type="match status" value="1"/>
</dbReference>
<dbReference type="GO" id="GO:0016837">
    <property type="term" value="F:carbon-oxygen lyase activity, acting on polysaccharides"/>
    <property type="evidence" value="ECO:0007669"/>
    <property type="project" value="UniProtKB-ARBA"/>
</dbReference>
<dbReference type="GO" id="GO:0005576">
    <property type="term" value="C:extracellular region"/>
    <property type="evidence" value="ECO:0007669"/>
    <property type="project" value="InterPro"/>
</dbReference>
<organism evidence="11 12">
    <name type="scientific">Ulvibacterium marinum</name>
    <dbReference type="NCBI Taxonomy" id="2419782"/>
    <lineage>
        <taxon>Bacteria</taxon>
        <taxon>Pseudomonadati</taxon>
        <taxon>Bacteroidota</taxon>
        <taxon>Flavobacteriia</taxon>
        <taxon>Flavobacteriales</taxon>
        <taxon>Flavobacteriaceae</taxon>
        <taxon>Ulvibacterium</taxon>
    </lineage>
</organism>
<dbReference type="InterPro" id="IPR004103">
    <property type="entry name" value="Lyase_8_C"/>
</dbReference>
<feature type="domain" description="Polysaccharide lyase family 8 C-terminal" evidence="9">
    <location>
        <begin position="632"/>
        <end position="702"/>
    </location>
</feature>
<evidence type="ECO:0000256" key="3">
    <source>
        <dbReference type="ARBA" id="ARBA00011245"/>
    </source>
</evidence>
<evidence type="ECO:0000256" key="6">
    <source>
        <dbReference type="ARBA" id="ARBA00023239"/>
    </source>
</evidence>
<comment type="similarity">
    <text evidence="2">Belongs to the polysaccharide lyase 8 family.</text>
</comment>
<dbReference type="Pfam" id="PF02884">
    <property type="entry name" value="Lyase_8_C"/>
    <property type="match status" value="1"/>
</dbReference>